<dbReference type="InterPro" id="IPR006452">
    <property type="entry name" value="Formate_DH_accessory"/>
</dbReference>
<dbReference type="GO" id="GO:0008199">
    <property type="term" value="F:ferric iron binding"/>
    <property type="evidence" value="ECO:0007669"/>
    <property type="project" value="TreeGrafter"/>
</dbReference>
<gene>
    <name evidence="4 8" type="primary">fdhE</name>
    <name evidence="8" type="ORF">EAH77_21870</name>
</gene>
<dbReference type="SUPFAM" id="SSF144020">
    <property type="entry name" value="FdhE-like"/>
    <property type="match status" value="1"/>
</dbReference>
<dbReference type="GO" id="GO:0051604">
    <property type="term" value="P:protein maturation"/>
    <property type="evidence" value="ECO:0007669"/>
    <property type="project" value="TreeGrafter"/>
</dbReference>
<dbReference type="GO" id="GO:0005829">
    <property type="term" value="C:cytosol"/>
    <property type="evidence" value="ECO:0007669"/>
    <property type="project" value="TreeGrafter"/>
</dbReference>
<dbReference type="InterPro" id="IPR056796">
    <property type="entry name" value="FdhE_C"/>
</dbReference>
<dbReference type="NCBIfam" id="NF002925">
    <property type="entry name" value="PRK03564.1"/>
    <property type="match status" value="1"/>
</dbReference>
<keyword evidence="9" id="KW-1185">Reference proteome</keyword>
<comment type="caution">
    <text evidence="8">The sequence shown here is derived from an EMBL/GenBank/DDBJ whole genome shotgun (WGS) entry which is preliminary data.</text>
</comment>
<dbReference type="PIRSF" id="PIRSF018296">
    <property type="entry name" value="Format_dh_formtn"/>
    <property type="match status" value="1"/>
</dbReference>
<dbReference type="HAMAP" id="MF_00611">
    <property type="entry name" value="FdeH"/>
    <property type="match status" value="1"/>
</dbReference>
<evidence type="ECO:0000259" key="7">
    <source>
        <dbReference type="Pfam" id="PF24860"/>
    </source>
</evidence>
<dbReference type="Pfam" id="PF24860">
    <property type="entry name" value="FdhE_C"/>
    <property type="match status" value="1"/>
</dbReference>
<dbReference type="InterPro" id="IPR056774">
    <property type="entry name" value="FdhE_N"/>
</dbReference>
<dbReference type="Proteomes" id="UP000317663">
    <property type="component" value="Unassembled WGS sequence"/>
</dbReference>
<evidence type="ECO:0000256" key="2">
    <source>
        <dbReference type="ARBA" id="ARBA00022490"/>
    </source>
</evidence>
<dbReference type="InterPro" id="IPR024064">
    <property type="entry name" value="FdhE-like_sf"/>
</dbReference>
<comment type="function">
    <text evidence="4">Necessary for formate dehydrogenase activity.</text>
</comment>
<dbReference type="PANTHER" id="PTHR37689">
    <property type="entry name" value="PROTEIN FDHE"/>
    <property type="match status" value="1"/>
</dbReference>
<evidence type="ECO:0000256" key="4">
    <source>
        <dbReference type="HAMAP-Rule" id="MF_00611"/>
    </source>
</evidence>
<evidence type="ECO:0000313" key="8">
    <source>
        <dbReference type="EMBL" id="TPG57067.1"/>
    </source>
</evidence>
<dbReference type="Pfam" id="PF24859">
    <property type="entry name" value="FdhE_central"/>
    <property type="match status" value="1"/>
</dbReference>
<evidence type="ECO:0000256" key="1">
    <source>
        <dbReference type="ARBA" id="ARBA00004496"/>
    </source>
</evidence>
<name>A0A502G4V4_9GAMM</name>
<accession>A0A502G4V4</accession>
<dbReference type="InterPro" id="IPR056797">
    <property type="entry name" value="FdhE_central"/>
</dbReference>
<dbReference type="PANTHER" id="PTHR37689:SF1">
    <property type="entry name" value="PROTEIN FDHE"/>
    <property type="match status" value="1"/>
</dbReference>
<evidence type="ECO:0000256" key="3">
    <source>
        <dbReference type="ARBA" id="ARBA00061033"/>
    </source>
</evidence>
<proteinExistence type="inferred from homology"/>
<sequence length="309" mass="34519">MSIQIVPQDELADGKKTAGNIPPVLFANLKILYQRRAERLRQLAEKNPLGAYLNFSASICDAQQRVLDEFPLNIDLSEELQKAAGKPPLDYALFPRTPHWLALLDALIAALKPGASEPVRLVLERLEHSPNLQREMMATHLLNQDFKHVPADNAPFIWAALSLYWMQMAAQLRGVGRAEYGENRQFCPVCASLPVSGVVTLGAITGLRYLHCSLCETEWHVVRAKCSNCEEMEKLHYWSLDDGSTNSEKTVVKAESCDDCGSYLKIIYQEQDPQADAVADDLASLWLDQRMEEKGFASSSLNPFLFPAS</sequence>
<feature type="domain" description="FdhE N-terminal" evidence="5">
    <location>
        <begin position="21"/>
        <end position="181"/>
    </location>
</feature>
<organism evidence="8 9">
    <name type="scientific">Ewingella americana</name>
    <dbReference type="NCBI Taxonomy" id="41202"/>
    <lineage>
        <taxon>Bacteria</taxon>
        <taxon>Pseudomonadati</taxon>
        <taxon>Pseudomonadota</taxon>
        <taxon>Gammaproteobacteria</taxon>
        <taxon>Enterobacterales</taxon>
        <taxon>Yersiniaceae</taxon>
        <taxon>Ewingella</taxon>
    </lineage>
</organism>
<protein>
    <recommendedName>
        <fullName evidence="4">Protein FdhE homolog</fullName>
    </recommendedName>
</protein>
<dbReference type="OrthoDB" id="9794151at2"/>
<dbReference type="Gene3D" id="3.90.1670.10">
    <property type="entry name" value="FdhE-like domain"/>
    <property type="match status" value="1"/>
</dbReference>
<feature type="domain" description="FdhE central" evidence="6">
    <location>
        <begin position="186"/>
        <end position="223"/>
    </location>
</feature>
<dbReference type="CDD" id="cd16341">
    <property type="entry name" value="FdhE"/>
    <property type="match status" value="1"/>
</dbReference>
<comment type="similarity">
    <text evidence="3 4">Belongs to the FdhE family.</text>
</comment>
<dbReference type="RefSeq" id="WP_140475007.1">
    <property type="nucleotide sequence ID" value="NZ_RCZD01000015.1"/>
</dbReference>
<reference evidence="8 9" key="1">
    <citation type="journal article" date="2019" name="Environ. Microbiol.">
        <title>Species interactions and distinct microbial communities in high Arctic permafrost affected cryosols are associated with the CH4 and CO2 gas fluxes.</title>
        <authorList>
            <person name="Altshuler I."/>
            <person name="Hamel J."/>
            <person name="Turney S."/>
            <person name="Magnuson E."/>
            <person name="Levesque R."/>
            <person name="Greer C."/>
            <person name="Whyte L.G."/>
        </authorList>
    </citation>
    <scope>NUCLEOTIDE SEQUENCE [LARGE SCALE GENOMIC DNA]</scope>
    <source>
        <strain evidence="8 9">E4</strain>
    </source>
</reference>
<keyword evidence="2 4" id="KW-0963">Cytoplasm</keyword>
<comment type="subcellular location">
    <subcellularLocation>
        <location evidence="1 4">Cytoplasm</location>
    </subcellularLocation>
</comment>
<dbReference type="AlphaFoldDB" id="A0A502G4V4"/>
<evidence type="ECO:0000259" key="5">
    <source>
        <dbReference type="Pfam" id="PF04216"/>
    </source>
</evidence>
<evidence type="ECO:0000259" key="6">
    <source>
        <dbReference type="Pfam" id="PF24859"/>
    </source>
</evidence>
<feature type="domain" description="FdhE C-terminal" evidence="7">
    <location>
        <begin position="225"/>
        <end position="305"/>
    </location>
</feature>
<evidence type="ECO:0000313" key="9">
    <source>
        <dbReference type="Proteomes" id="UP000317663"/>
    </source>
</evidence>
<dbReference type="FunFam" id="3.90.1670.10:FF:000001">
    <property type="entry name" value="Protein FdhE"/>
    <property type="match status" value="1"/>
</dbReference>
<dbReference type="EMBL" id="RCZD01000015">
    <property type="protein sequence ID" value="TPG57067.1"/>
    <property type="molecule type" value="Genomic_DNA"/>
</dbReference>
<dbReference type="NCBIfam" id="TIGR01562">
    <property type="entry name" value="FdhE"/>
    <property type="match status" value="1"/>
</dbReference>
<dbReference type="Pfam" id="PF04216">
    <property type="entry name" value="FdhE_N"/>
    <property type="match status" value="1"/>
</dbReference>